<dbReference type="SUPFAM" id="SSF53271">
    <property type="entry name" value="PRTase-like"/>
    <property type="match status" value="1"/>
</dbReference>
<proteinExistence type="predicted"/>
<dbReference type="Proteomes" id="UP000034589">
    <property type="component" value="Unassembled WGS sequence"/>
</dbReference>
<dbReference type="InterPro" id="IPR000836">
    <property type="entry name" value="PRTase_dom"/>
</dbReference>
<dbReference type="EMBL" id="LCPV01000064">
    <property type="protein sequence ID" value="KKW05351.1"/>
    <property type="molecule type" value="Genomic_DNA"/>
</dbReference>
<comment type="caution">
    <text evidence="1">The sequence shown here is derived from an EMBL/GenBank/DDBJ whole genome shotgun (WGS) entry which is preliminary data.</text>
</comment>
<accession>A0A0G1VFW0</accession>
<reference evidence="1 2" key="1">
    <citation type="journal article" date="2015" name="Nature">
        <title>rRNA introns, odd ribosomes, and small enigmatic genomes across a large radiation of phyla.</title>
        <authorList>
            <person name="Brown C.T."/>
            <person name="Hug L.A."/>
            <person name="Thomas B.C."/>
            <person name="Sharon I."/>
            <person name="Castelle C.J."/>
            <person name="Singh A."/>
            <person name="Wilkins M.J."/>
            <person name="Williams K.H."/>
            <person name="Banfield J.F."/>
        </authorList>
    </citation>
    <scope>NUCLEOTIDE SEQUENCE [LARGE SCALE GENOMIC DNA]</scope>
</reference>
<name>A0A0G1VFW0_9BACT</name>
<dbReference type="CDD" id="cd06223">
    <property type="entry name" value="PRTases_typeI"/>
    <property type="match status" value="1"/>
</dbReference>
<dbReference type="AlphaFoldDB" id="A0A0G1VFW0"/>
<evidence type="ECO:0008006" key="3">
    <source>
        <dbReference type="Google" id="ProtNLM"/>
    </source>
</evidence>
<gene>
    <name evidence="1" type="ORF">UY39_C0064G0008</name>
</gene>
<evidence type="ECO:0000313" key="1">
    <source>
        <dbReference type="EMBL" id="KKW05351.1"/>
    </source>
</evidence>
<protein>
    <recommendedName>
        <fullName evidence="3">Phosphoribosyltransferase</fullName>
    </recommendedName>
</protein>
<dbReference type="InterPro" id="IPR029057">
    <property type="entry name" value="PRTase-like"/>
</dbReference>
<evidence type="ECO:0000313" key="2">
    <source>
        <dbReference type="Proteomes" id="UP000034589"/>
    </source>
</evidence>
<organism evidence="1 2">
    <name type="scientific">Candidatus Kaiserbacteria bacterium GW2011_GWC2_49_12</name>
    <dbReference type="NCBI Taxonomy" id="1618675"/>
    <lineage>
        <taxon>Bacteria</taxon>
        <taxon>Candidatus Kaiseribacteriota</taxon>
    </lineage>
</organism>
<sequence length="223" mass="25849">MTNQSQPQKKSTARIPVKQWALYRRLDDKKAWEYSLLKLGDTHVTTKFIEEMCRLVCSKTHHIPDGRFALFAIDRYPRKNPYCKKTSLMLAEGLAKRIKIPLIVAWYRYINKGGKMTQSTPKIQYGRRYLNRFTDVLSIDDSIYSGTSLNRSLKVIGGSVHSITHYAVLRGRNKSSEIPLNNLVFKKKGLAYLPTIIKKPGYFLQVRCLKQLNLYQVVKKNSY</sequence>